<organism evidence="3 4">
    <name type="scientific">Tautonia plasticadhaerens</name>
    <dbReference type="NCBI Taxonomy" id="2527974"/>
    <lineage>
        <taxon>Bacteria</taxon>
        <taxon>Pseudomonadati</taxon>
        <taxon>Planctomycetota</taxon>
        <taxon>Planctomycetia</taxon>
        <taxon>Isosphaerales</taxon>
        <taxon>Isosphaeraceae</taxon>
        <taxon>Tautonia</taxon>
    </lineage>
</organism>
<keyword evidence="1" id="KW-0812">Transmembrane</keyword>
<accession>A0A518H3A3</accession>
<dbReference type="KEGG" id="tpla:ElP_32280"/>
<evidence type="ECO:0000256" key="1">
    <source>
        <dbReference type="SAM" id="Phobius"/>
    </source>
</evidence>
<dbReference type="RefSeq" id="WP_145270855.1">
    <property type="nucleotide sequence ID" value="NZ_CP036426.1"/>
</dbReference>
<feature type="signal peptide" evidence="2">
    <location>
        <begin position="1"/>
        <end position="22"/>
    </location>
</feature>
<reference evidence="3 4" key="1">
    <citation type="submission" date="2019-02" db="EMBL/GenBank/DDBJ databases">
        <title>Deep-cultivation of Planctomycetes and their phenomic and genomic characterization uncovers novel biology.</title>
        <authorList>
            <person name="Wiegand S."/>
            <person name="Jogler M."/>
            <person name="Boedeker C."/>
            <person name="Pinto D."/>
            <person name="Vollmers J."/>
            <person name="Rivas-Marin E."/>
            <person name="Kohn T."/>
            <person name="Peeters S.H."/>
            <person name="Heuer A."/>
            <person name="Rast P."/>
            <person name="Oberbeckmann S."/>
            <person name="Bunk B."/>
            <person name="Jeske O."/>
            <person name="Meyerdierks A."/>
            <person name="Storesund J.E."/>
            <person name="Kallscheuer N."/>
            <person name="Luecker S."/>
            <person name="Lage O.M."/>
            <person name="Pohl T."/>
            <person name="Merkel B.J."/>
            <person name="Hornburger P."/>
            <person name="Mueller R.-W."/>
            <person name="Bruemmer F."/>
            <person name="Labrenz M."/>
            <person name="Spormann A.M."/>
            <person name="Op den Camp H."/>
            <person name="Overmann J."/>
            <person name="Amann R."/>
            <person name="Jetten M.S.M."/>
            <person name="Mascher T."/>
            <person name="Medema M.H."/>
            <person name="Devos D.P."/>
            <person name="Kaster A.-K."/>
            <person name="Ovreas L."/>
            <person name="Rohde M."/>
            <person name="Galperin M.Y."/>
            <person name="Jogler C."/>
        </authorList>
    </citation>
    <scope>NUCLEOTIDE SEQUENCE [LARGE SCALE GENOMIC DNA]</scope>
    <source>
        <strain evidence="3 4">ElP</strain>
    </source>
</reference>
<evidence type="ECO:0000256" key="2">
    <source>
        <dbReference type="SAM" id="SignalP"/>
    </source>
</evidence>
<protein>
    <submittedName>
        <fullName evidence="3">Uncharacterized protein</fullName>
    </submittedName>
</protein>
<gene>
    <name evidence="3" type="ORF">ElP_32280</name>
</gene>
<dbReference type="Proteomes" id="UP000317835">
    <property type="component" value="Chromosome"/>
</dbReference>
<keyword evidence="1" id="KW-0472">Membrane</keyword>
<feature type="transmembrane region" description="Helical" evidence="1">
    <location>
        <begin position="59"/>
        <end position="80"/>
    </location>
</feature>
<feature type="transmembrane region" description="Helical" evidence="1">
    <location>
        <begin position="32"/>
        <end position="52"/>
    </location>
</feature>
<keyword evidence="2" id="KW-0732">Signal</keyword>
<sequence precursor="true">MRPRFTIAGLLALVAASGVAFAALRHADEPVASLIVTGTLLALGVASLGAAFRRGKSRAYLAGIAAFGWGYMILALGPGAEESLRPRLLTTRLLDGLYPALNPDPGGAVRIWDSGKGKPLLSVSPDGRTVMPLGSESTTIQGLWGYSSEPFQDVGHSVTASILALLGGMVARAFAARSERERPGEV</sequence>
<dbReference type="EMBL" id="CP036426">
    <property type="protein sequence ID" value="QDV35325.1"/>
    <property type="molecule type" value="Genomic_DNA"/>
</dbReference>
<dbReference type="AlphaFoldDB" id="A0A518H3A3"/>
<evidence type="ECO:0000313" key="3">
    <source>
        <dbReference type="EMBL" id="QDV35325.1"/>
    </source>
</evidence>
<feature type="chain" id="PRO_5021883804" evidence="2">
    <location>
        <begin position="23"/>
        <end position="186"/>
    </location>
</feature>
<evidence type="ECO:0000313" key="4">
    <source>
        <dbReference type="Proteomes" id="UP000317835"/>
    </source>
</evidence>
<proteinExistence type="predicted"/>
<name>A0A518H3A3_9BACT</name>
<keyword evidence="4" id="KW-1185">Reference proteome</keyword>
<feature type="transmembrane region" description="Helical" evidence="1">
    <location>
        <begin position="154"/>
        <end position="175"/>
    </location>
</feature>
<keyword evidence="1" id="KW-1133">Transmembrane helix</keyword>